<evidence type="ECO:0000256" key="8">
    <source>
        <dbReference type="SAM" id="Phobius"/>
    </source>
</evidence>
<dbReference type="OrthoDB" id="2380240at2"/>
<reference evidence="9 10" key="1">
    <citation type="submission" date="2017-11" db="EMBL/GenBank/DDBJ databases">
        <title>Comparitive Functional Genomics of Dry Heat Resistant strains isolated from the Viking Spacecraft.</title>
        <authorList>
            <person name="Seuylemezian A."/>
            <person name="Cooper K."/>
            <person name="Vaishampayan P."/>
        </authorList>
    </citation>
    <scope>NUCLEOTIDE SEQUENCE [LARGE SCALE GENOMIC DNA]</scope>
    <source>
        <strain evidence="9 10">V1-29</strain>
    </source>
</reference>
<evidence type="ECO:0000256" key="1">
    <source>
        <dbReference type="ARBA" id="ARBA00004141"/>
    </source>
</evidence>
<dbReference type="EMBL" id="PGUY01000040">
    <property type="protein sequence ID" value="PLT29451.1"/>
    <property type="molecule type" value="Genomic_DNA"/>
</dbReference>
<dbReference type="NCBIfam" id="TIGR00912">
    <property type="entry name" value="2A0309"/>
    <property type="match status" value="1"/>
</dbReference>
<dbReference type="PANTHER" id="PTHR34975">
    <property type="entry name" value="SPORE GERMINATION PROTEIN A2"/>
    <property type="match status" value="1"/>
</dbReference>
<evidence type="ECO:0000256" key="4">
    <source>
        <dbReference type="ARBA" id="ARBA00022544"/>
    </source>
</evidence>
<feature type="transmembrane region" description="Helical" evidence="8">
    <location>
        <begin position="87"/>
        <end position="109"/>
    </location>
</feature>
<feature type="transmembrane region" description="Helical" evidence="8">
    <location>
        <begin position="12"/>
        <end position="32"/>
    </location>
</feature>
<keyword evidence="7 8" id="KW-0472">Membrane</keyword>
<keyword evidence="5 8" id="KW-0812">Transmembrane</keyword>
<gene>
    <name evidence="9" type="ORF">CUU66_13105</name>
</gene>
<dbReference type="GO" id="GO:0009847">
    <property type="term" value="P:spore germination"/>
    <property type="evidence" value="ECO:0007669"/>
    <property type="project" value="InterPro"/>
</dbReference>
<evidence type="ECO:0000313" key="10">
    <source>
        <dbReference type="Proteomes" id="UP000234748"/>
    </source>
</evidence>
<dbReference type="AlphaFoldDB" id="A0A2N5M500"/>
<dbReference type="InterPro" id="IPR004761">
    <property type="entry name" value="Spore_GerAB"/>
</dbReference>
<sequence length="363" mass="42286">MLPKPAESKQVSAYFVFYLVTSMQIGVGILGFERYISKAAGNDAWISIIISGLSIHVLLWVIYQILETGQNDIFGIQKHLFGKWIGGFFNFFLILYLTVFGIIVLRSFVEVIQVWMFPDLRTWYLSMIILVLVYLAVFGGFRVIVGLTLLGVIYGLPLLLLKFFPLQQSHFYYLEPIMNHSISDLYQGSKIMTLNYLGFETLFFYYPFIKDAQKSQKWAHLGMLFTIAIYLFTGLVSFVYFSKEQLAHTIWPTLSLWQTVDLPFIQRFEYFGLAIWLFVILPDLCMYVWAASRGIKELFHLKQKKGVLLVLIIIFAASLFLTDRQKIDMATTILNKTGFYVIYFYIPFIYIYQLIHKKVRKKG</sequence>
<dbReference type="PANTHER" id="PTHR34975:SF2">
    <property type="entry name" value="SPORE GERMINATION PROTEIN A2"/>
    <property type="match status" value="1"/>
</dbReference>
<comment type="similarity">
    <text evidence="2">Belongs to the amino acid-polyamine-organocation (APC) superfamily. Spore germination protein (SGP) (TC 2.A.3.9) family.</text>
</comment>
<feature type="transmembrane region" description="Helical" evidence="8">
    <location>
        <begin position="306"/>
        <end position="322"/>
    </location>
</feature>
<proteinExistence type="inferred from homology"/>
<feature type="transmembrane region" description="Helical" evidence="8">
    <location>
        <begin position="337"/>
        <end position="355"/>
    </location>
</feature>
<feature type="transmembrane region" description="Helical" evidence="8">
    <location>
        <begin position="44"/>
        <end position="66"/>
    </location>
</feature>
<evidence type="ECO:0000256" key="5">
    <source>
        <dbReference type="ARBA" id="ARBA00022692"/>
    </source>
</evidence>
<keyword evidence="6 8" id="KW-1133">Transmembrane helix</keyword>
<feature type="transmembrane region" description="Helical" evidence="8">
    <location>
        <begin position="218"/>
        <end position="241"/>
    </location>
</feature>
<evidence type="ECO:0000256" key="7">
    <source>
        <dbReference type="ARBA" id="ARBA00023136"/>
    </source>
</evidence>
<keyword evidence="10" id="KW-1185">Reference proteome</keyword>
<keyword evidence="4" id="KW-0309">Germination</keyword>
<dbReference type="Pfam" id="PF03845">
    <property type="entry name" value="Spore_permease"/>
    <property type="match status" value="1"/>
</dbReference>
<evidence type="ECO:0000256" key="3">
    <source>
        <dbReference type="ARBA" id="ARBA00022448"/>
    </source>
</evidence>
<name>A0A2N5M500_9BACI</name>
<comment type="caution">
    <text evidence="9">The sequence shown here is derived from an EMBL/GenBank/DDBJ whole genome shotgun (WGS) entry which is preliminary data.</text>
</comment>
<feature type="transmembrane region" description="Helical" evidence="8">
    <location>
        <begin position="121"/>
        <end position="137"/>
    </location>
</feature>
<evidence type="ECO:0000256" key="2">
    <source>
        <dbReference type="ARBA" id="ARBA00007998"/>
    </source>
</evidence>
<organism evidence="9 10">
    <name type="scientific">Peribacillus deserti</name>
    <dbReference type="NCBI Taxonomy" id="673318"/>
    <lineage>
        <taxon>Bacteria</taxon>
        <taxon>Bacillati</taxon>
        <taxon>Bacillota</taxon>
        <taxon>Bacilli</taxon>
        <taxon>Bacillales</taxon>
        <taxon>Bacillaceae</taxon>
        <taxon>Peribacillus</taxon>
    </lineage>
</organism>
<keyword evidence="3" id="KW-0813">Transport</keyword>
<protein>
    <submittedName>
        <fullName evidence="9">Spore gernimation protein GerB</fullName>
    </submittedName>
</protein>
<feature type="transmembrane region" description="Helical" evidence="8">
    <location>
        <begin position="270"/>
        <end position="290"/>
    </location>
</feature>
<evidence type="ECO:0000256" key="6">
    <source>
        <dbReference type="ARBA" id="ARBA00022989"/>
    </source>
</evidence>
<feature type="transmembrane region" description="Helical" evidence="8">
    <location>
        <begin position="144"/>
        <end position="165"/>
    </location>
</feature>
<dbReference type="GO" id="GO:0016020">
    <property type="term" value="C:membrane"/>
    <property type="evidence" value="ECO:0007669"/>
    <property type="project" value="UniProtKB-SubCell"/>
</dbReference>
<accession>A0A2N5M500</accession>
<dbReference type="Proteomes" id="UP000234748">
    <property type="component" value="Unassembled WGS sequence"/>
</dbReference>
<dbReference type="Gene3D" id="1.20.1740.10">
    <property type="entry name" value="Amino acid/polyamine transporter I"/>
    <property type="match status" value="1"/>
</dbReference>
<evidence type="ECO:0000313" key="9">
    <source>
        <dbReference type="EMBL" id="PLT29451.1"/>
    </source>
</evidence>
<comment type="subcellular location">
    <subcellularLocation>
        <location evidence="1">Membrane</location>
        <topology evidence="1">Multi-pass membrane protein</topology>
    </subcellularLocation>
</comment>